<dbReference type="Proteomes" id="UP000000768">
    <property type="component" value="Chromosome 9"/>
</dbReference>
<feature type="region of interest" description="Disordered" evidence="1">
    <location>
        <begin position="426"/>
        <end position="469"/>
    </location>
</feature>
<evidence type="ECO:0000256" key="1">
    <source>
        <dbReference type="SAM" id="MobiDB-lite"/>
    </source>
</evidence>
<proteinExistence type="predicted"/>
<dbReference type="eggNOG" id="ENOG502R50Z">
    <property type="taxonomic scope" value="Eukaryota"/>
</dbReference>
<keyword evidence="3" id="KW-1185">Reference proteome</keyword>
<feature type="compositionally biased region" description="Polar residues" evidence="1">
    <location>
        <begin position="731"/>
        <end position="804"/>
    </location>
</feature>
<feature type="compositionally biased region" description="Polar residues" evidence="1">
    <location>
        <begin position="820"/>
        <end position="839"/>
    </location>
</feature>
<accession>A0A1B6P7A2</accession>
<reference evidence="3" key="2">
    <citation type="journal article" date="2018" name="Plant J.">
        <title>The Sorghum bicolor reference genome: improved assembly, gene annotations, a transcriptome atlas, and signatures of genome organization.</title>
        <authorList>
            <person name="McCormick R.F."/>
            <person name="Truong S.K."/>
            <person name="Sreedasyam A."/>
            <person name="Jenkins J."/>
            <person name="Shu S."/>
            <person name="Sims D."/>
            <person name="Kennedy M."/>
            <person name="Amirebrahimi M."/>
            <person name="Weers B.D."/>
            <person name="McKinley B."/>
            <person name="Mattison A."/>
            <person name="Morishige D.T."/>
            <person name="Grimwood J."/>
            <person name="Schmutz J."/>
            <person name="Mullet J.E."/>
        </authorList>
    </citation>
    <scope>NUCLEOTIDE SEQUENCE [LARGE SCALE GENOMIC DNA]</scope>
    <source>
        <strain evidence="3">cv. BTx623</strain>
    </source>
</reference>
<evidence type="ECO:0000313" key="3">
    <source>
        <dbReference type="Proteomes" id="UP000000768"/>
    </source>
</evidence>
<evidence type="ECO:0000313" key="2">
    <source>
        <dbReference type="EMBL" id="KXG21577.1"/>
    </source>
</evidence>
<dbReference type="InParanoid" id="A0A1B6P7A2"/>
<gene>
    <name evidence="2" type="ORF">SORBI_3009G081900</name>
</gene>
<dbReference type="Gramene" id="KXG21577">
    <property type="protein sequence ID" value="KXG21577"/>
    <property type="gene ID" value="SORBI_3009G081900"/>
</dbReference>
<organism evidence="2 3">
    <name type="scientific">Sorghum bicolor</name>
    <name type="common">Sorghum</name>
    <name type="synonym">Sorghum vulgare</name>
    <dbReference type="NCBI Taxonomy" id="4558"/>
    <lineage>
        <taxon>Eukaryota</taxon>
        <taxon>Viridiplantae</taxon>
        <taxon>Streptophyta</taxon>
        <taxon>Embryophyta</taxon>
        <taxon>Tracheophyta</taxon>
        <taxon>Spermatophyta</taxon>
        <taxon>Magnoliopsida</taxon>
        <taxon>Liliopsida</taxon>
        <taxon>Poales</taxon>
        <taxon>Poaceae</taxon>
        <taxon>PACMAD clade</taxon>
        <taxon>Panicoideae</taxon>
        <taxon>Andropogonodae</taxon>
        <taxon>Andropogoneae</taxon>
        <taxon>Sorghinae</taxon>
        <taxon>Sorghum</taxon>
    </lineage>
</organism>
<dbReference type="OMA" id="NCAGPSG"/>
<feature type="region of interest" description="Disordered" evidence="1">
    <location>
        <begin position="527"/>
        <end position="561"/>
    </location>
</feature>
<dbReference type="EMBL" id="CM000768">
    <property type="protein sequence ID" value="KXG21577.1"/>
    <property type="molecule type" value="Genomic_DNA"/>
</dbReference>
<reference evidence="2 3" key="1">
    <citation type="journal article" date="2009" name="Nature">
        <title>The Sorghum bicolor genome and the diversification of grasses.</title>
        <authorList>
            <person name="Paterson A.H."/>
            <person name="Bowers J.E."/>
            <person name="Bruggmann R."/>
            <person name="Dubchak I."/>
            <person name="Grimwood J."/>
            <person name="Gundlach H."/>
            <person name="Haberer G."/>
            <person name="Hellsten U."/>
            <person name="Mitros T."/>
            <person name="Poliakov A."/>
            <person name="Schmutz J."/>
            <person name="Spannagl M."/>
            <person name="Tang H."/>
            <person name="Wang X."/>
            <person name="Wicker T."/>
            <person name="Bharti A.K."/>
            <person name="Chapman J."/>
            <person name="Feltus F.A."/>
            <person name="Gowik U."/>
            <person name="Grigoriev I.V."/>
            <person name="Lyons E."/>
            <person name="Maher C.A."/>
            <person name="Martis M."/>
            <person name="Narechania A."/>
            <person name="Otillar R.P."/>
            <person name="Penning B.W."/>
            <person name="Salamov A.A."/>
            <person name="Wang Y."/>
            <person name="Zhang L."/>
            <person name="Carpita N.C."/>
            <person name="Freeling M."/>
            <person name="Gingle A.R."/>
            <person name="Hash C.T."/>
            <person name="Keller B."/>
            <person name="Klein P."/>
            <person name="Kresovich S."/>
            <person name="McCann M.C."/>
            <person name="Ming R."/>
            <person name="Peterson D.G."/>
            <person name="Mehboob-ur-Rahman"/>
            <person name="Ware D."/>
            <person name="Westhoff P."/>
            <person name="Mayer K.F."/>
            <person name="Messing J."/>
            <person name="Rokhsar D.S."/>
        </authorList>
    </citation>
    <scope>NUCLEOTIDE SEQUENCE [LARGE SCALE GENOMIC DNA]</scope>
    <source>
        <strain evidence="3">cv. BTx623</strain>
    </source>
</reference>
<feature type="compositionally biased region" description="Low complexity" evidence="1">
    <location>
        <begin position="535"/>
        <end position="555"/>
    </location>
</feature>
<name>A0A1B6P7A2_SORBI</name>
<sequence>MSMSDDEPYDADGDVSRFLHCPSPEAHLFPLSEPEGTLVGICHNAPAATTDEVQGHQQAPHTLNAAPDLLGRHHVPTTTEFQGLPVAPQTTLNAAAPDFGLQQPPTIIGFQAHPTPVQTLGVAPDFGHQAPTTEFQGHPAPDFGLPAPAIDAAEHYQAPIINAEQYQASAMEVDHQYYQPMAVDNIQPTTQMLAREMHDPAYGGFPDPKPMLCDGVDDEASLLQANMLANGGVVPDPSPSLYEQLINDGEPELAAIIRDIERGDNAAGSAAAGAAQNDMHPVKEEIFFRPTIRGQLDCSRCRSVREVSCLDERRKMHFMVHATDPGMIFQHAIVDRMSIRADGQLHTDVLLHHDLRGRNHEWVHNFIERSVEMMKRNRGQMQDTWSSNCAAPVFTNVATAPPPSNHARMEQLEAILNNIISAPASTSAAQPTVTPQEQQTTNAPGVAEAAATQATVTPQEQENTSDGPRVEETAALEASVAAVTAPQEQGENTDSLGVAEAAEPAVMAPQEQAETTDAPGRVADETAVPEAAQRGQENADAPAEAAGPQAVQPAVSQREENRDAGAVFAPFNWEGFQPEILESSLVPPYDPESGTNVLLYPSLVEQLRQNELERKERKRLSKMPVLDTTTYLEMSDEDCANEPKLGSLASFRRLCQRDATYRLYSRRVNCIKRKITKLQQTAARVGARGLFAIKQKMETYKHEKAALYDMINKAIQENERGGNNGAGPSNEAGTSNDAADPSNTAIPSSDNGADTSNDAAIPSSDSAGTSNDATGLSDTAIPSSASAGTSSNDGDAGPSNTAIPSSDGAGISNDGDAGPSKSNTAIVPSSNCAGPSGSK</sequence>
<protein>
    <submittedName>
        <fullName evidence="2">Uncharacterized protein</fullName>
    </submittedName>
</protein>
<dbReference type="STRING" id="4558.A0A1B6P7A2"/>
<feature type="compositionally biased region" description="Low complexity" evidence="1">
    <location>
        <begin position="426"/>
        <end position="462"/>
    </location>
</feature>
<dbReference type="AlphaFoldDB" id="A0A1B6P7A2"/>
<feature type="region of interest" description="Disordered" evidence="1">
    <location>
        <begin position="718"/>
        <end position="839"/>
    </location>
</feature>